<evidence type="ECO:0000313" key="2">
    <source>
        <dbReference type="EMBL" id="GJC89318.1"/>
    </source>
</evidence>
<dbReference type="EMBL" id="BPPX01000040">
    <property type="protein sequence ID" value="GJC89318.1"/>
    <property type="molecule type" value="Genomic_DNA"/>
</dbReference>
<feature type="region of interest" description="Disordered" evidence="1">
    <location>
        <begin position="74"/>
        <end position="107"/>
    </location>
</feature>
<dbReference type="AlphaFoldDB" id="A0AA37H0F7"/>
<proteinExistence type="predicted"/>
<comment type="caution">
    <text evidence="2">The sequence shown here is derived from an EMBL/GenBank/DDBJ whole genome shotgun (WGS) entry which is preliminary data.</text>
</comment>
<evidence type="ECO:0000256" key="1">
    <source>
        <dbReference type="SAM" id="MobiDB-lite"/>
    </source>
</evidence>
<reference evidence="2 3" key="1">
    <citation type="submission" date="2021-07" db="EMBL/GenBank/DDBJ databases">
        <title>Genome data of Colletotrichum spaethianum.</title>
        <authorList>
            <person name="Utami Y.D."/>
            <person name="Hiruma K."/>
        </authorList>
    </citation>
    <scope>NUCLEOTIDE SEQUENCE [LARGE SCALE GENOMIC DNA]</scope>
    <source>
        <strain evidence="2 3">MAFF 242679</strain>
    </source>
</reference>
<accession>A0AA37H0F7</accession>
<dbReference type="Proteomes" id="UP001055172">
    <property type="component" value="Unassembled WGS sequence"/>
</dbReference>
<gene>
    <name evidence="2" type="ORF">ColLi_12156</name>
</gene>
<sequence length="107" mass="11860">MNVCRERSRYCSLGTNHKNWAARSLENVKKLMYTVDMQDFNDSMLETGVYKDSTEPVTLANQSAAADDVVSNYGAVPDNAREDPFGKMDSSTKNVSETQPASTNERG</sequence>
<name>A0AA37H0F7_9PEZI</name>
<organism evidence="2 3">
    <name type="scientific">Colletotrichum liriopes</name>
    <dbReference type="NCBI Taxonomy" id="708192"/>
    <lineage>
        <taxon>Eukaryota</taxon>
        <taxon>Fungi</taxon>
        <taxon>Dikarya</taxon>
        <taxon>Ascomycota</taxon>
        <taxon>Pezizomycotina</taxon>
        <taxon>Sordariomycetes</taxon>
        <taxon>Hypocreomycetidae</taxon>
        <taxon>Glomerellales</taxon>
        <taxon>Glomerellaceae</taxon>
        <taxon>Colletotrichum</taxon>
        <taxon>Colletotrichum spaethianum species complex</taxon>
    </lineage>
</organism>
<keyword evidence="3" id="KW-1185">Reference proteome</keyword>
<evidence type="ECO:0000313" key="3">
    <source>
        <dbReference type="Proteomes" id="UP001055172"/>
    </source>
</evidence>
<feature type="compositionally biased region" description="Polar residues" evidence="1">
    <location>
        <begin position="89"/>
        <end position="107"/>
    </location>
</feature>
<protein>
    <submittedName>
        <fullName evidence="2">Uncharacterized protein</fullName>
    </submittedName>
</protein>